<gene>
    <name evidence="8" type="ORF">VSDG_04745</name>
</gene>
<dbReference type="GO" id="GO:0008270">
    <property type="term" value="F:zinc ion binding"/>
    <property type="evidence" value="ECO:0007669"/>
    <property type="project" value="UniProtKB-KW"/>
</dbReference>
<name>A0A423W216_CYTCH</name>
<dbReference type="InterPro" id="IPR031127">
    <property type="entry name" value="E3_UB_ligase_RBR"/>
</dbReference>
<dbReference type="Pfam" id="PF01485">
    <property type="entry name" value="IBR"/>
    <property type="match status" value="1"/>
</dbReference>
<evidence type="ECO:0000256" key="5">
    <source>
        <dbReference type="SAM" id="Coils"/>
    </source>
</evidence>
<evidence type="ECO:0000256" key="6">
    <source>
        <dbReference type="SAM" id="MobiDB-lite"/>
    </source>
</evidence>
<sequence length="709" mass="81359">MAQERPNGQSRGVSAVSAAGFRDSEDRHSSNKGNSSSLPEEDQRVDLSKYGLPEALTKLNQVLPGTLENVIKTSVENILSQVTAESEISWRLQQERWKSHDSGERAKEADRGVAKGKGDNRMITRSTKAEGSNSSSEPFDARLVPTPPPSEEAISLPTTKKASPATGSELELVSDTATATEMDLTTANSGPRKNRSHTVNTSPSSPSNPRKWQLLRTVFRRLSDTDPYLGLLRHRSTGDLHHSDLRSRLKKTKGVLHLGQETGNLVKLRCHNYCKPCFRRLIANALETEAQWPPKCCLNPIDHKTCLRNISGPLSARYIQKRQEYSTPIHARYYCPVPDCGLFVAPDRANAPFRRARCKSGHFTCMDCRQAAHADAVQCVKNQDMELVQRLAAEEGWRRCHRCHTMIEHRTACRHITCRCTERQLDEIKHRARRNSERRREQEERERREMRELHAALELIARMEAEESEKLERTRAAKEARRKVQVTSSYAELMALLGEVNEFQRVVLEGQHERGRRELLLQIRTAEEGLKTKHMARTDELREESRRKMDDKEKELWEEYKAGSSQETPETILDERTWLGSNRGVPEDAGHEAEGQWLQYRDGQLRQFRWAVEDEQAIEEELLEAKTERILESFKVQQRELHVKIRSELRWYELVVAERARLLDELRIVELKDEIVDDDDYRWDGIVVQELGEPGPSRCRPSSHIEKAG</sequence>
<evidence type="ECO:0000256" key="3">
    <source>
        <dbReference type="ARBA" id="ARBA00022786"/>
    </source>
</evidence>
<dbReference type="EMBL" id="LJZO01000017">
    <property type="protein sequence ID" value="ROV97302.1"/>
    <property type="molecule type" value="Genomic_DNA"/>
</dbReference>
<proteinExistence type="predicted"/>
<keyword evidence="2" id="KW-0863">Zinc-finger</keyword>
<dbReference type="CDD" id="cd20335">
    <property type="entry name" value="BRcat_RBR"/>
    <property type="match status" value="1"/>
</dbReference>
<feature type="compositionally biased region" description="Polar residues" evidence="6">
    <location>
        <begin position="123"/>
        <end position="137"/>
    </location>
</feature>
<evidence type="ECO:0000256" key="2">
    <source>
        <dbReference type="ARBA" id="ARBA00022771"/>
    </source>
</evidence>
<dbReference type="PANTHER" id="PTHR11685">
    <property type="entry name" value="RBR FAMILY RING FINGER AND IBR DOMAIN-CONTAINING"/>
    <property type="match status" value="1"/>
</dbReference>
<keyword evidence="3" id="KW-0833">Ubl conjugation pathway</keyword>
<comment type="caution">
    <text evidence="8">The sequence shown here is derived from an EMBL/GenBank/DDBJ whole genome shotgun (WGS) entry which is preliminary data.</text>
</comment>
<organism evidence="8 9">
    <name type="scientific">Cytospora chrysosperma</name>
    <name type="common">Cytospora canker fungus</name>
    <name type="synonym">Sphaeria chrysosperma</name>
    <dbReference type="NCBI Taxonomy" id="252740"/>
    <lineage>
        <taxon>Eukaryota</taxon>
        <taxon>Fungi</taxon>
        <taxon>Dikarya</taxon>
        <taxon>Ascomycota</taxon>
        <taxon>Pezizomycotina</taxon>
        <taxon>Sordariomycetes</taxon>
        <taxon>Sordariomycetidae</taxon>
        <taxon>Diaporthales</taxon>
        <taxon>Cytosporaceae</taxon>
        <taxon>Cytospora</taxon>
    </lineage>
</organism>
<feature type="region of interest" description="Disordered" evidence="6">
    <location>
        <begin position="1"/>
        <end position="46"/>
    </location>
</feature>
<keyword evidence="1" id="KW-0479">Metal-binding</keyword>
<evidence type="ECO:0000313" key="9">
    <source>
        <dbReference type="Proteomes" id="UP000284375"/>
    </source>
</evidence>
<evidence type="ECO:0000259" key="7">
    <source>
        <dbReference type="Pfam" id="PF01485"/>
    </source>
</evidence>
<keyword evidence="9" id="KW-1185">Reference proteome</keyword>
<dbReference type="GO" id="GO:0016567">
    <property type="term" value="P:protein ubiquitination"/>
    <property type="evidence" value="ECO:0007669"/>
    <property type="project" value="InterPro"/>
</dbReference>
<feature type="compositionally biased region" description="Basic and acidic residues" evidence="6">
    <location>
        <begin position="95"/>
        <end position="122"/>
    </location>
</feature>
<dbReference type="GO" id="GO:0004842">
    <property type="term" value="F:ubiquitin-protein transferase activity"/>
    <property type="evidence" value="ECO:0007669"/>
    <property type="project" value="InterPro"/>
</dbReference>
<feature type="coiled-coil region" evidence="5">
    <location>
        <begin position="425"/>
        <end position="460"/>
    </location>
</feature>
<protein>
    <recommendedName>
        <fullName evidence="7">IBR domain-containing protein</fullName>
    </recommendedName>
</protein>
<dbReference type="Proteomes" id="UP000284375">
    <property type="component" value="Unassembled WGS sequence"/>
</dbReference>
<feature type="region of interest" description="Disordered" evidence="6">
    <location>
        <begin position="184"/>
        <end position="211"/>
    </location>
</feature>
<feature type="compositionally biased region" description="Polar residues" evidence="6">
    <location>
        <begin position="184"/>
        <end position="201"/>
    </location>
</feature>
<accession>A0A423W216</accession>
<reference evidence="8 9" key="1">
    <citation type="submission" date="2015-09" db="EMBL/GenBank/DDBJ databases">
        <title>Host preference determinants of Valsa canker pathogens revealed by comparative genomics.</title>
        <authorList>
            <person name="Yin Z."/>
            <person name="Huang L."/>
        </authorList>
    </citation>
    <scope>NUCLEOTIDE SEQUENCE [LARGE SCALE GENOMIC DNA]</scope>
    <source>
        <strain evidence="8 9">YSFL</strain>
    </source>
</reference>
<evidence type="ECO:0000256" key="1">
    <source>
        <dbReference type="ARBA" id="ARBA00022723"/>
    </source>
</evidence>
<dbReference type="InterPro" id="IPR002867">
    <property type="entry name" value="IBR_dom"/>
</dbReference>
<evidence type="ECO:0000313" key="8">
    <source>
        <dbReference type="EMBL" id="ROV97302.1"/>
    </source>
</evidence>
<feature type="compositionally biased region" description="Polar residues" evidence="6">
    <location>
        <begin position="1"/>
        <end position="12"/>
    </location>
</feature>
<dbReference type="OrthoDB" id="9977870at2759"/>
<feature type="domain" description="IBR" evidence="7">
    <location>
        <begin position="329"/>
        <end position="379"/>
    </location>
</feature>
<dbReference type="AlphaFoldDB" id="A0A423W216"/>
<keyword evidence="5" id="KW-0175">Coiled coil</keyword>
<dbReference type="STRING" id="252740.A0A423W216"/>
<evidence type="ECO:0000256" key="4">
    <source>
        <dbReference type="ARBA" id="ARBA00022833"/>
    </source>
</evidence>
<feature type="region of interest" description="Disordered" evidence="6">
    <location>
        <begin position="95"/>
        <end position="169"/>
    </location>
</feature>
<keyword evidence="4" id="KW-0862">Zinc</keyword>